<accession>A0ABW8D522</accession>
<name>A0ABW8D522_9GAMM</name>
<dbReference type="Proteomes" id="UP001615550">
    <property type="component" value="Unassembled WGS sequence"/>
</dbReference>
<dbReference type="PANTHER" id="PTHR30353:SF0">
    <property type="entry name" value="TRANSMEMBRANE PROTEIN"/>
    <property type="match status" value="1"/>
</dbReference>
<comment type="subcellular location">
    <subcellularLocation>
        <location evidence="1 7">Cell membrane</location>
        <topology evidence="1 7">Multi-pass membrane protein</topology>
    </subcellularLocation>
</comment>
<dbReference type="Pfam" id="PF09335">
    <property type="entry name" value="VTT_dom"/>
    <property type="match status" value="1"/>
</dbReference>
<dbReference type="RefSeq" id="WP_400185429.1">
    <property type="nucleotide sequence ID" value="NZ_JBGORX010000001.1"/>
</dbReference>
<protein>
    <submittedName>
        <fullName evidence="9">DedA family protein</fullName>
    </submittedName>
</protein>
<evidence type="ECO:0000259" key="8">
    <source>
        <dbReference type="Pfam" id="PF09335"/>
    </source>
</evidence>
<dbReference type="InterPro" id="IPR032818">
    <property type="entry name" value="DedA-like"/>
</dbReference>
<comment type="similarity">
    <text evidence="2 7">Belongs to the DedA family.</text>
</comment>
<comment type="caution">
    <text evidence="9">The sequence shown here is derived from an EMBL/GenBank/DDBJ whole genome shotgun (WGS) entry which is preliminary data.</text>
</comment>
<keyword evidence="4 7" id="KW-0812">Transmembrane</keyword>
<evidence type="ECO:0000256" key="4">
    <source>
        <dbReference type="ARBA" id="ARBA00022692"/>
    </source>
</evidence>
<dbReference type="PANTHER" id="PTHR30353">
    <property type="entry name" value="INNER MEMBRANE PROTEIN DEDA-RELATED"/>
    <property type="match status" value="1"/>
</dbReference>
<proteinExistence type="inferred from homology"/>
<dbReference type="InterPro" id="IPR058127">
    <property type="entry name" value="DedA"/>
</dbReference>
<keyword evidence="5 7" id="KW-1133">Transmembrane helix</keyword>
<keyword evidence="3 7" id="KW-1003">Cell membrane</keyword>
<evidence type="ECO:0000256" key="5">
    <source>
        <dbReference type="ARBA" id="ARBA00022989"/>
    </source>
</evidence>
<feature type="transmembrane region" description="Helical" evidence="7">
    <location>
        <begin position="69"/>
        <end position="92"/>
    </location>
</feature>
<dbReference type="NCBIfam" id="NF008102">
    <property type="entry name" value="PRK10847.1"/>
    <property type="match status" value="1"/>
</dbReference>
<organism evidence="9 10">
    <name type="scientific">Legionella lytica</name>
    <dbReference type="NCBI Taxonomy" id="96232"/>
    <lineage>
        <taxon>Bacteria</taxon>
        <taxon>Pseudomonadati</taxon>
        <taxon>Pseudomonadota</taxon>
        <taxon>Gammaproteobacteria</taxon>
        <taxon>Legionellales</taxon>
        <taxon>Legionellaceae</taxon>
        <taxon>Legionella</taxon>
    </lineage>
</organism>
<dbReference type="EMBL" id="JBGORX010000001">
    <property type="protein sequence ID" value="MFJ1266966.1"/>
    <property type="molecule type" value="Genomic_DNA"/>
</dbReference>
<feature type="transmembrane region" description="Helical" evidence="7">
    <location>
        <begin position="27"/>
        <end position="49"/>
    </location>
</feature>
<keyword evidence="10" id="KW-1185">Reference proteome</keyword>
<feature type="transmembrane region" description="Helical" evidence="7">
    <location>
        <begin position="190"/>
        <end position="208"/>
    </location>
</feature>
<feature type="transmembrane region" description="Helical" evidence="7">
    <location>
        <begin position="158"/>
        <end position="178"/>
    </location>
</feature>
<evidence type="ECO:0000256" key="7">
    <source>
        <dbReference type="RuleBase" id="RU367016"/>
    </source>
</evidence>
<evidence type="ECO:0000256" key="6">
    <source>
        <dbReference type="ARBA" id="ARBA00023136"/>
    </source>
</evidence>
<feature type="domain" description="VTT" evidence="8">
    <location>
        <begin position="49"/>
        <end position="176"/>
    </location>
</feature>
<evidence type="ECO:0000256" key="2">
    <source>
        <dbReference type="ARBA" id="ARBA00010792"/>
    </source>
</evidence>
<evidence type="ECO:0000313" key="9">
    <source>
        <dbReference type="EMBL" id="MFJ1266966.1"/>
    </source>
</evidence>
<gene>
    <name evidence="9" type="ORF">ACD661_00185</name>
</gene>
<keyword evidence="6 7" id="KW-0472">Membrane</keyword>
<dbReference type="InterPro" id="IPR032816">
    <property type="entry name" value="VTT_dom"/>
</dbReference>
<evidence type="ECO:0000256" key="3">
    <source>
        <dbReference type="ARBA" id="ARBA00022475"/>
    </source>
</evidence>
<sequence length="213" mass="23730">MSYLHQLIDYVLHIDIYLNTFVTTYGFWTYLALFAVIFCETGLIVTPFLPGDSLLFAAGSIAAQPDNSFNVIILFVLLFIASVLGNQLNFLIGRALGPRIFSANESWLLNKKHLHEAHVFYEKHGGKTIIFARFLPIIRTFAPFVAGVGTMKVVHFTLYNLVSALLWIGGLLSLGYFLGSLPVVKANFVLVIYGIIFVSLLPALFALLNKKKI</sequence>
<evidence type="ECO:0000256" key="1">
    <source>
        <dbReference type="ARBA" id="ARBA00004651"/>
    </source>
</evidence>
<evidence type="ECO:0000313" key="10">
    <source>
        <dbReference type="Proteomes" id="UP001615550"/>
    </source>
</evidence>
<reference evidence="9 10" key="1">
    <citation type="submission" date="2024-08" db="EMBL/GenBank/DDBJ databases">
        <title>Draft Genome Sequence of Legionella lytica strain DSB2004, Isolated From a Fire Sprinkler System.</title>
        <authorList>
            <person name="Everhart A.D."/>
            <person name="Kidane D.T."/>
            <person name="Farone A.L."/>
            <person name="Farone M.B."/>
        </authorList>
    </citation>
    <scope>NUCLEOTIDE SEQUENCE [LARGE SCALE GENOMIC DNA]</scope>
    <source>
        <strain evidence="9 10">DSB2004</strain>
    </source>
</reference>